<keyword evidence="3" id="KW-0813">Transport</keyword>
<evidence type="ECO:0000256" key="6">
    <source>
        <dbReference type="ARBA" id="ARBA00022989"/>
    </source>
</evidence>
<evidence type="ECO:0000313" key="15">
    <source>
        <dbReference type="RefSeq" id="XP_022242983.1"/>
    </source>
</evidence>
<keyword evidence="4 9" id="KW-0812">Transmembrane</keyword>
<gene>
    <name evidence="11 12 13 14 15 16" type="primary">LOC106460528</name>
</gene>
<evidence type="ECO:0000256" key="3">
    <source>
        <dbReference type="ARBA" id="ARBA00022448"/>
    </source>
</evidence>
<dbReference type="RefSeq" id="XP_013775698.1">
    <property type="nucleotide sequence ID" value="XM_013920244.2"/>
</dbReference>
<organism evidence="10 11">
    <name type="scientific">Limulus polyphemus</name>
    <name type="common">Atlantic horseshoe crab</name>
    <dbReference type="NCBI Taxonomy" id="6850"/>
    <lineage>
        <taxon>Eukaryota</taxon>
        <taxon>Metazoa</taxon>
        <taxon>Ecdysozoa</taxon>
        <taxon>Arthropoda</taxon>
        <taxon>Chelicerata</taxon>
        <taxon>Merostomata</taxon>
        <taxon>Xiphosura</taxon>
        <taxon>Limulidae</taxon>
        <taxon>Limulus</taxon>
    </lineage>
</organism>
<evidence type="ECO:0000256" key="1">
    <source>
        <dbReference type="ARBA" id="ARBA00004225"/>
    </source>
</evidence>
<evidence type="ECO:0000256" key="8">
    <source>
        <dbReference type="ARBA" id="ARBA00023136"/>
    </source>
</evidence>
<evidence type="ECO:0000313" key="10">
    <source>
        <dbReference type="Proteomes" id="UP000694941"/>
    </source>
</evidence>
<evidence type="ECO:0000256" key="5">
    <source>
        <dbReference type="ARBA" id="ARBA00022970"/>
    </source>
</evidence>
<dbReference type="GeneID" id="106460528"/>
<dbReference type="Pfam" id="PF03820">
    <property type="entry name" value="SFXNs"/>
    <property type="match status" value="1"/>
</dbReference>
<dbReference type="PANTHER" id="PTHR11153:SF14">
    <property type="entry name" value="SIDEROFLEXIN-2"/>
    <property type="match status" value="1"/>
</dbReference>
<evidence type="ECO:0000313" key="13">
    <source>
        <dbReference type="RefSeq" id="XP_013775700.1"/>
    </source>
</evidence>
<accession>A0ABM1B6B7</accession>
<dbReference type="RefSeq" id="XP_022242984.1">
    <property type="nucleotide sequence ID" value="XM_022387276.1"/>
</dbReference>
<name>A0ABM1B6B7_LIMPO</name>
<evidence type="ECO:0000313" key="14">
    <source>
        <dbReference type="RefSeq" id="XP_022242982.1"/>
    </source>
</evidence>
<proteinExistence type="inferred from homology"/>
<dbReference type="PANTHER" id="PTHR11153">
    <property type="entry name" value="SIDEROFLEXIN"/>
    <property type="match status" value="1"/>
</dbReference>
<evidence type="ECO:0000256" key="9">
    <source>
        <dbReference type="RuleBase" id="RU362000"/>
    </source>
</evidence>
<feature type="transmembrane region" description="Helical" evidence="9">
    <location>
        <begin position="229"/>
        <end position="248"/>
    </location>
</feature>
<evidence type="ECO:0000256" key="7">
    <source>
        <dbReference type="ARBA" id="ARBA00023128"/>
    </source>
</evidence>
<dbReference type="Proteomes" id="UP000694941">
    <property type="component" value="Unplaced"/>
</dbReference>
<comment type="caution">
    <text evidence="9">Lacks conserved residue(s) required for the propagation of feature annotation.</text>
</comment>
<evidence type="ECO:0000313" key="12">
    <source>
        <dbReference type="RefSeq" id="XP_013775699.1"/>
    </source>
</evidence>
<feature type="transmembrane region" description="Helical" evidence="9">
    <location>
        <begin position="147"/>
        <end position="168"/>
    </location>
</feature>
<comment type="subcellular location">
    <subcellularLocation>
        <location evidence="1 9">Mitochondrion membrane</location>
        <topology evidence="1 9">Multi-pass membrane protein</topology>
    </subcellularLocation>
</comment>
<keyword evidence="10" id="KW-1185">Reference proteome</keyword>
<protein>
    <recommendedName>
        <fullName evidence="9">Sidoreflexin</fullName>
    </recommendedName>
</protein>
<evidence type="ECO:0000313" key="16">
    <source>
        <dbReference type="RefSeq" id="XP_022242984.1"/>
    </source>
</evidence>
<reference evidence="11 12" key="1">
    <citation type="submission" date="2025-05" db="UniProtKB">
        <authorList>
            <consortium name="RefSeq"/>
        </authorList>
    </citation>
    <scope>IDENTIFICATION</scope>
    <source>
        <tissue evidence="11 12">Muscle</tissue>
    </source>
</reference>
<dbReference type="InterPro" id="IPR004686">
    <property type="entry name" value="Mtc"/>
</dbReference>
<keyword evidence="8 9" id="KW-0472">Membrane</keyword>
<dbReference type="RefSeq" id="XP_022242983.1">
    <property type="nucleotide sequence ID" value="XM_022387275.1"/>
</dbReference>
<feature type="transmembrane region" description="Helical" evidence="9">
    <location>
        <begin position="268"/>
        <end position="287"/>
    </location>
</feature>
<evidence type="ECO:0000256" key="2">
    <source>
        <dbReference type="ARBA" id="ARBA00005974"/>
    </source>
</evidence>
<dbReference type="RefSeq" id="XP_013775699.1">
    <property type="nucleotide sequence ID" value="XM_013920245.2"/>
</dbReference>
<dbReference type="RefSeq" id="XP_013775700.1">
    <property type="nucleotide sequence ID" value="XM_013920246.2"/>
</dbReference>
<comment type="similarity">
    <text evidence="2 9">Belongs to the sideroflexin family.</text>
</comment>
<evidence type="ECO:0000313" key="11">
    <source>
        <dbReference type="RefSeq" id="XP_013775698.1"/>
    </source>
</evidence>
<sequence length="327" mass="36717">MDETVMRLNVDAPCWDQTNFIGRLKYFFSITDPRHVLASEEQLYKAKELLALYRLGKEPSGTTNEQVLYAKKLYESAFHPDSGELQNVFGRMSFQVPGGMAITGCMLQFYRTTSAIVFWQWVNQSFNALVNYTNRNAQSELNLGKIAFAYISATTSAVITAVGLKNFLKHRASPLMQRFVPFAAVAAANCVNIPLMRQSELTDGIAVFDDNGQRVTESKVAAAKAISQVVFSRIFMAAPGMILCPVIMENIEKYHWMKQVKPLHAPLQVLVVGCFLIFMVPVGCALFPQRCSLKIESLQRWEPDKYAVAIETSKVSNLTHVYFNKGL</sequence>
<evidence type="ECO:0000256" key="4">
    <source>
        <dbReference type="ARBA" id="ARBA00022692"/>
    </source>
</evidence>
<keyword evidence="6 9" id="KW-1133">Transmembrane helix</keyword>
<dbReference type="NCBIfam" id="TIGR00798">
    <property type="entry name" value="mtc"/>
    <property type="match status" value="1"/>
</dbReference>
<keyword evidence="7 9" id="KW-0496">Mitochondrion</keyword>
<keyword evidence="5" id="KW-0029">Amino-acid transport</keyword>
<dbReference type="RefSeq" id="XP_022242982.1">
    <property type="nucleotide sequence ID" value="XM_022387274.1"/>
</dbReference>